<evidence type="ECO:0000256" key="1">
    <source>
        <dbReference type="ARBA" id="ARBA00001971"/>
    </source>
</evidence>
<feature type="binding site" description="axial binding residue" evidence="14">
    <location>
        <position position="450"/>
    </location>
    <ligand>
        <name>heme</name>
        <dbReference type="ChEBI" id="CHEBI:30413"/>
    </ligand>
    <ligandPart>
        <name>Fe</name>
        <dbReference type="ChEBI" id="CHEBI:18248"/>
    </ligandPart>
</feature>
<evidence type="ECO:0000256" key="11">
    <source>
        <dbReference type="ARBA" id="ARBA00023004"/>
    </source>
</evidence>
<sequence>MSLFLIIILVLLIGYQIYIFINRTTPNKPPCIPRLPIVGSYWHLLWYNYEFPFKAMTYYTNKLKSKILTCYLGGFMTVVANDYNSIKEVLTNSDFDGRPSTLDVVLARAFGQSLGIFFTEGSHWQEQRRFILRHMRDFGFGRRHEKVEADTMEEIAILIDMLEEGPINDTEKSFLKNGSARFPDVLYPYAANAIWNIMFGERFDRSEYYKLKYLCESAMMFQRAADTTGGAISQFWFLKYFGNMFGYKNMMIGNYRMVDFIKEHLEKRKHLNNDDDDDNGLVDRYLKVLKGDIKKKSFSEKQLIMSLVDFMFPALSALPSAVVHAIKLVIHHPKVMKNVQEEIDRVIGTERLVTWEDRKSLPYVEATIRESLRYITLTPFSVFHKTTKKTTLSGFDLPKNTIVITNLAGLNTDVDLWCDPDNFRPERFLNENGQLCKDFTFPFGFGHRVCTGETYARYNMFQIFATLMQNFNLSFIEGEPNSPEDVISGLIITPKETWIRVEPRYT</sequence>
<evidence type="ECO:0000256" key="9">
    <source>
        <dbReference type="ARBA" id="ARBA00022848"/>
    </source>
</evidence>
<comment type="caution">
    <text evidence="15">The sequence shown here is derived from an EMBL/GenBank/DDBJ whole genome shotgun (WGS) entry which is preliminary data.</text>
</comment>
<dbReference type="Proteomes" id="UP001177670">
    <property type="component" value="Unassembled WGS sequence"/>
</dbReference>
<evidence type="ECO:0000313" key="15">
    <source>
        <dbReference type="EMBL" id="KAK1130418.1"/>
    </source>
</evidence>
<keyword evidence="8" id="KW-0256">Endoplasmic reticulum</keyword>
<evidence type="ECO:0000256" key="8">
    <source>
        <dbReference type="ARBA" id="ARBA00022824"/>
    </source>
</evidence>
<keyword evidence="6 14" id="KW-0349">Heme</keyword>
<reference evidence="15" key="1">
    <citation type="submission" date="2021-10" db="EMBL/GenBank/DDBJ databases">
        <title>Melipona bicolor Genome sequencing and assembly.</title>
        <authorList>
            <person name="Araujo N.S."/>
            <person name="Arias M.C."/>
        </authorList>
    </citation>
    <scope>NUCLEOTIDE SEQUENCE</scope>
    <source>
        <strain evidence="15">USP_2M_L1-L4_2017</strain>
        <tissue evidence="15">Whole body</tissue>
    </source>
</reference>
<dbReference type="FunFam" id="1.10.630.10:FF:000238">
    <property type="entry name" value="Cytochrome P450 2A6"/>
    <property type="match status" value="1"/>
</dbReference>
<dbReference type="GO" id="GO:0016712">
    <property type="term" value="F:oxidoreductase activity, acting on paired donors, with incorporation or reduction of molecular oxygen, reduced flavin or flavoprotein as one donor, and incorporation of one atom of oxygen"/>
    <property type="evidence" value="ECO:0007669"/>
    <property type="project" value="TreeGrafter"/>
</dbReference>
<evidence type="ECO:0000256" key="2">
    <source>
        <dbReference type="ARBA" id="ARBA00003690"/>
    </source>
</evidence>
<dbReference type="PANTHER" id="PTHR24300">
    <property type="entry name" value="CYTOCHROME P450 508A4-RELATED"/>
    <property type="match status" value="1"/>
</dbReference>
<comment type="subcellular location">
    <subcellularLocation>
        <location evidence="4">Endoplasmic reticulum membrane</location>
        <topology evidence="4">Peripheral membrane protein</topology>
    </subcellularLocation>
    <subcellularLocation>
        <location evidence="3">Microsome membrane</location>
        <topology evidence="3">Peripheral membrane protein</topology>
    </subcellularLocation>
</comment>
<evidence type="ECO:0008006" key="17">
    <source>
        <dbReference type="Google" id="ProtNLM"/>
    </source>
</evidence>
<name>A0AA40KRT1_9HYME</name>
<dbReference type="InterPro" id="IPR036396">
    <property type="entry name" value="Cyt_P450_sf"/>
</dbReference>
<evidence type="ECO:0000256" key="12">
    <source>
        <dbReference type="ARBA" id="ARBA00023033"/>
    </source>
</evidence>
<dbReference type="Pfam" id="PF00067">
    <property type="entry name" value="p450"/>
    <property type="match status" value="1"/>
</dbReference>
<evidence type="ECO:0000256" key="6">
    <source>
        <dbReference type="ARBA" id="ARBA00022617"/>
    </source>
</evidence>
<organism evidence="15 16">
    <name type="scientific">Melipona bicolor</name>
    <dbReference type="NCBI Taxonomy" id="60889"/>
    <lineage>
        <taxon>Eukaryota</taxon>
        <taxon>Metazoa</taxon>
        <taxon>Ecdysozoa</taxon>
        <taxon>Arthropoda</taxon>
        <taxon>Hexapoda</taxon>
        <taxon>Insecta</taxon>
        <taxon>Pterygota</taxon>
        <taxon>Neoptera</taxon>
        <taxon>Endopterygota</taxon>
        <taxon>Hymenoptera</taxon>
        <taxon>Apocrita</taxon>
        <taxon>Aculeata</taxon>
        <taxon>Apoidea</taxon>
        <taxon>Anthophila</taxon>
        <taxon>Apidae</taxon>
        <taxon>Melipona</taxon>
    </lineage>
</organism>
<evidence type="ECO:0000256" key="4">
    <source>
        <dbReference type="ARBA" id="ARBA00004406"/>
    </source>
</evidence>
<accession>A0AA40KRT1</accession>
<dbReference type="GO" id="GO:0006805">
    <property type="term" value="P:xenobiotic metabolic process"/>
    <property type="evidence" value="ECO:0007669"/>
    <property type="project" value="TreeGrafter"/>
</dbReference>
<keyword evidence="9" id="KW-0492">Microsome</keyword>
<dbReference type="GO" id="GO:0006082">
    <property type="term" value="P:organic acid metabolic process"/>
    <property type="evidence" value="ECO:0007669"/>
    <property type="project" value="TreeGrafter"/>
</dbReference>
<evidence type="ECO:0000256" key="3">
    <source>
        <dbReference type="ARBA" id="ARBA00004174"/>
    </source>
</evidence>
<evidence type="ECO:0000256" key="14">
    <source>
        <dbReference type="PIRSR" id="PIRSR602401-1"/>
    </source>
</evidence>
<keyword evidence="13" id="KW-0472">Membrane</keyword>
<dbReference type="GO" id="GO:0008395">
    <property type="term" value="F:steroid hydroxylase activity"/>
    <property type="evidence" value="ECO:0007669"/>
    <property type="project" value="TreeGrafter"/>
</dbReference>
<keyword evidence="16" id="KW-1185">Reference proteome</keyword>
<dbReference type="PRINTS" id="PR00463">
    <property type="entry name" value="EP450I"/>
</dbReference>
<comment type="function">
    <text evidence="2">May be involved in the metabolism of insect hormones and in the breakdown of synthetic insecticides.</text>
</comment>
<keyword evidence="12" id="KW-0503">Monooxygenase</keyword>
<comment type="cofactor">
    <cofactor evidence="1 14">
        <name>heme</name>
        <dbReference type="ChEBI" id="CHEBI:30413"/>
    </cofactor>
</comment>
<dbReference type="PRINTS" id="PR00385">
    <property type="entry name" value="P450"/>
</dbReference>
<dbReference type="SUPFAM" id="SSF48264">
    <property type="entry name" value="Cytochrome P450"/>
    <property type="match status" value="1"/>
</dbReference>
<comment type="similarity">
    <text evidence="5">Belongs to the cytochrome P450 family.</text>
</comment>
<keyword evidence="10" id="KW-0560">Oxidoreductase</keyword>
<dbReference type="Gene3D" id="1.10.630.10">
    <property type="entry name" value="Cytochrome P450"/>
    <property type="match status" value="1"/>
</dbReference>
<keyword evidence="11 14" id="KW-0408">Iron</keyword>
<proteinExistence type="inferred from homology"/>
<evidence type="ECO:0000256" key="5">
    <source>
        <dbReference type="ARBA" id="ARBA00010617"/>
    </source>
</evidence>
<dbReference type="GO" id="GO:0005789">
    <property type="term" value="C:endoplasmic reticulum membrane"/>
    <property type="evidence" value="ECO:0007669"/>
    <property type="project" value="UniProtKB-SubCell"/>
</dbReference>
<dbReference type="AlphaFoldDB" id="A0AA40KRT1"/>
<gene>
    <name evidence="15" type="ORF">K0M31_018549</name>
</gene>
<keyword evidence="7 14" id="KW-0479">Metal-binding</keyword>
<dbReference type="GO" id="GO:0020037">
    <property type="term" value="F:heme binding"/>
    <property type="evidence" value="ECO:0007669"/>
    <property type="project" value="InterPro"/>
</dbReference>
<evidence type="ECO:0000256" key="10">
    <source>
        <dbReference type="ARBA" id="ARBA00023002"/>
    </source>
</evidence>
<protein>
    <recommendedName>
        <fullName evidence="17">Cytochrome P450 304a1</fullName>
    </recommendedName>
</protein>
<dbReference type="InterPro" id="IPR002401">
    <property type="entry name" value="Cyt_P450_E_grp-I"/>
</dbReference>
<dbReference type="InterPro" id="IPR050182">
    <property type="entry name" value="Cytochrome_P450_fam2"/>
</dbReference>
<evidence type="ECO:0000313" key="16">
    <source>
        <dbReference type="Proteomes" id="UP001177670"/>
    </source>
</evidence>
<dbReference type="PANTHER" id="PTHR24300:SF376">
    <property type="entry name" value="CYTOCHROME P450 15A1"/>
    <property type="match status" value="1"/>
</dbReference>
<evidence type="ECO:0000256" key="7">
    <source>
        <dbReference type="ARBA" id="ARBA00022723"/>
    </source>
</evidence>
<dbReference type="GO" id="GO:0005506">
    <property type="term" value="F:iron ion binding"/>
    <property type="evidence" value="ECO:0007669"/>
    <property type="project" value="InterPro"/>
</dbReference>
<evidence type="ECO:0000256" key="13">
    <source>
        <dbReference type="ARBA" id="ARBA00023136"/>
    </source>
</evidence>
<dbReference type="InterPro" id="IPR001128">
    <property type="entry name" value="Cyt_P450"/>
</dbReference>
<dbReference type="EMBL" id="JAHYIQ010000007">
    <property type="protein sequence ID" value="KAK1130418.1"/>
    <property type="molecule type" value="Genomic_DNA"/>
</dbReference>